<dbReference type="AlphaFoldDB" id="A0A8H4PWX9"/>
<comment type="caution">
    <text evidence="2">The sequence shown here is derived from an EMBL/GenBank/DDBJ whole genome shotgun (WGS) entry which is preliminary data.</text>
</comment>
<reference evidence="2 3" key="1">
    <citation type="journal article" date="2020" name="Genome Biol. Evol.">
        <title>A new high-quality draft genome assembly of the Chinese cordyceps Ophiocordyceps sinensis.</title>
        <authorList>
            <person name="Shu R."/>
            <person name="Zhang J."/>
            <person name="Meng Q."/>
            <person name="Zhang H."/>
            <person name="Zhou G."/>
            <person name="Li M."/>
            <person name="Wu P."/>
            <person name="Zhao Y."/>
            <person name="Chen C."/>
            <person name="Qin Q."/>
        </authorList>
    </citation>
    <scope>NUCLEOTIDE SEQUENCE [LARGE SCALE GENOMIC DNA]</scope>
    <source>
        <strain evidence="2 3">IOZ07</strain>
    </source>
</reference>
<dbReference type="OrthoDB" id="270639at2759"/>
<feature type="region of interest" description="Disordered" evidence="1">
    <location>
        <begin position="1"/>
        <end position="39"/>
    </location>
</feature>
<sequence length="164" mass="18487">MKVPAPAQEQHREKLGFKGAAELPPKPPQTSGASSPRRASLQHFDVIAAEAGLLRLDKVSHCTISCPELHQPRKHEWSLLPGYDILDVHRGRRGSRSHLSTPLQSQPHRLASRLRFTRPLFMARYRSDAKSDRSEPDPSFQDPRERRRRARDSQNVGSSADSDA</sequence>
<feature type="region of interest" description="Disordered" evidence="1">
    <location>
        <begin position="125"/>
        <end position="164"/>
    </location>
</feature>
<evidence type="ECO:0000256" key="1">
    <source>
        <dbReference type="SAM" id="MobiDB-lite"/>
    </source>
</evidence>
<evidence type="ECO:0000313" key="2">
    <source>
        <dbReference type="EMBL" id="KAF4511989.1"/>
    </source>
</evidence>
<proteinExistence type="predicted"/>
<keyword evidence="3" id="KW-1185">Reference proteome</keyword>
<name>A0A8H4PWX9_9HYPO</name>
<accession>A0A8H4PWX9</accession>
<organism evidence="2 3">
    <name type="scientific">Ophiocordyceps sinensis</name>
    <dbReference type="NCBI Taxonomy" id="72228"/>
    <lineage>
        <taxon>Eukaryota</taxon>
        <taxon>Fungi</taxon>
        <taxon>Dikarya</taxon>
        <taxon>Ascomycota</taxon>
        <taxon>Pezizomycotina</taxon>
        <taxon>Sordariomycetes</taxon>
        <taxon>Hypocreomycetidae</taxon>
        <taxon>Hypocreales</taxon>
        <taxon>Ophiocordycipitaceae</taxon>
        <taxon>Ophiocordyceps</taxon>
    </lineage>
</organism>
<feature type="compositionally biased region" description="Polar residues" evidence="1">
    <location>
        <begin position="153"/>
        <end position="164"/>
    </location>
</feature>
<feature type="compositionally biased region" description="Basic and acidic residues" evidence="1">
    <location>
        <begin position="125"/>
        <end position="136"/>
    </location>
</feature>
<evidence type="ECO:0000313" key="3">
    <source>
        <dbReference type="Proteomes" id="UP000557566"/>
    </source>
</evidence>
<gene>
    <name evidence="2" type="ORF">G6O67_001180</name>
</gene>
<protein>
    <submittedName>
        <fullName evidence="2">Uncharacterized protein</fullName>
    </submittedName>
</protein>
<dbReference type="Proteomes" id="UP000557566">
    <property type="component" value="Unassembled WGS sequence"/>
</dbReference>
<dbReference type="EMBL" id="JAAVMX010000002">
    <property type="protein sequence ID" value="KAF4511989.1"/>
    <property type="molecule type" value="Genomic_DNA"/>
</dbReference>